<dbReference type="AlphaFoldDB" id="A0AAW1LV59"/>
<comment type="similarity">
    <text evidence="1">Belongs to the aldo/keto reductase family.</text>
</comment>
<evidence type="ECO:0000256" key="3">
    <source>
        <dbReference type="ARBA" id="ARBA00023002"/>
    </source>
</evidence>
<accession>A0AAW1LV59</accession>
<dbReference type="Proteomes" id="UP001458880">
    <property type="component" value="Unassembled WGS sequence"/>
</dbReference>
<dbReference type="PROSITE" id="PS00798">
    <property type="entry name" value="ALDOKETO_REDUCTASE_1"/>
    <property type="match status" value="1"/>
</dbReference>
<name>A0AAW1LV59_POPJA</name>
<comment type="caution">
    <text evidence="8">The sequence shown here is derived from an EMBL/GenBank/DDBJ whole genome shotgun (WGS) entry which is preliminary data.</text>
</comment>
<dbReference type="PANTHER" id="PTHR43827">
    <property type="entry name" value="2,5-DIKETO-D-GLUCONIC ACID REDUCTASE"/>
    <property type="match status" value="1"/>
</dbReference>
<dbReference type="PRINTS" id="PR00069">
    <property type="entry name" value="ALDKETRDTASE"/>
</dbReference>
<feature type="domain" description="NADP-dependent oxidoreductase" evidence="7">
    <location>
        <begin position="20"/>
        <end position="266"/>
    </location>
</feature>
<dbReference type="SUPFAM" id="SSF51430">
    <property type="entry name" value="NAD(P)-linked oxidoreductase"/>
    <property type="match status" value="1"/>
</dbReference>
<evidence type="ECO:0000256" key="1">
    <source>
        <dbReference type="ARBA" id="ARBA00007905"/>
    </source>
</evidence>
<feature type="active site" description="Proton donor" evidence="4">
    <location>
        <position position="53"/>
    </location>
</feature>
<feature type="site" description="Lowers pKa of active site Tyr" evidence="6">
    <location>
        <position position="82"/>
    </location>
</feature>
<dbReference type="Pfam" id="PF00248">
    <property type="entry name" value="Aldo_ket_red"/>
    <property type="match status" value="1"/>
</dbReference>
<sequence>MDSTNYKFRLFSGHLIPMVGFGTYTIRGSDLIQEVLDFALGAGYRLIDTAYVYNNEQDIGIALKTLLPKYNLRRQDIFITSKLPPSHHGDRVAAALTTSLKNLGCNYIDLYLIHWPGQAHTSVKDPSNVDVRTKTWQHLIQAKKSGLVRDIGVSNYNMKHMSELLRNCYGEMPAVNQIEWHPHYHQIELLEYCQKHGILLQAYSSLGGTNNSHLISDAAVVNIAQKLNKSPAQVLLKWALQQNIAIIPKGRSKEHIVANINLDFDIPETDMLILSNIRTTRKYAWDPDEVL</sequence>
<dbReference type="InterPro" id="IPR020471">
    <property type="entry name" value="AKR"/>
</dbReference>
<dbReference type="InterPro" id="IPR018170">
    <property type="entry name" value="Aldo/ket_reductase_CS"/>
</dbReference>
<evidence type="ECO:0000256" key="6">
    <source>
        <dbReference type="PIRSR" id="PIRSR000097-3"/>
    </source>
</evidence>
<feature type="binding site" evidence="5">
    <location>
        <position position="114"/>
    </location>
    <ligand>
        <name>substrate</name>
    </ligand>
</feature>
<proteinExistence type="inferred from homology"/>
<dbReference type="PIRSF" id="PIRSF000097">
    <property type="entry name" value="AKR"/>
    <property type="match status" value="1"/>
</dbReference>
<keyword evidence="2" id="KW-0521">NADP</keyword>
<evidence type="ECO:0000259" key="7">
    <source>
        <dbReference type="Pfam" id="PF00248"/>
    </source>
</evidence>
<dbReference type="CDD" id="cd19136">
    <property type="entry name" value="AKR_DrGR-like"/>
    <property type="match status" value="1"/>
</dbReference>
<evidence type="ECO:0000313" key="8">
    <source>
        <dbReference type="EMBL" id="KAK9737772.1"/>
    </source>
</evidence>
<dbReference type="PROSITE" id="PS00062">
    <property type="entry name" value="ALDOKETO_REDUCTASE_2"/>
    <property type="match status" value="1"/>
</dbReference>
<dbReference type="PANTHER" id="PTHR43827:SF3">
    <property type="entry name" value="NADP-DEPENDENT OXIDOREDUCTASE DOMAIN-CONTAINING PROTEIN"/>
    <property type="match status" value="1"/>
</dbReference>
<dbReference type="GO" id="GO:0016616">
    <property type="term" value="F:oxidoreductase activity, acting on the CH-OH group of donors, NAD or NADP as acceptor"/>
    <property type="evidence" value="ECO:0007669"/>
    <property type="project" value="UniProtKB-ARBA"/>
</dbReference>
<protein>
    <submittedName>
        <fullName evidence="8">Aldo/keto reductase family</fullName>
    </submittedName>
</protein>
<organism evidence="8 9">
    <name type="scientific">Popillia japonica</name>
    <name type="common">Japanese beetle</name>
    <dbReference type="NCBI Taxonomy" id="7064"/>
    <lineage>
        <taxon>Eukaryota</taxon>
        <taxon>Metazoa</taxon>
        <taxon>Ecdysozoa</taxon>
        <taxon>Arthropoda</taxon>
        <taxon>Hexapoda</taxon>
        <taxon>Insecta</taxon>
        <taxon>Pterygota</taxon>
        <taxon>Neoptera</taxon>
        <taxon>Endopterygota</taxon>
        <taxon>Coleoptera</taxon>
        <taxon>Polyphaga</taxon>
        <taxon>Scarabaeiformia</taxon>
        <taxon>Scarabaeidae</taxon>
        <taxon>Rutelinae</taxon>
        <taxon>Popillia</taxon>
    </lineage>
</organism>
<dbReference type="InterPro" id="IPR023210">
    <property type="entry name" value="NADP_OxRdtase_dom"/>
</dbReference>
<gene>
    <name evidence="8" type="ORF">QE152_g10412</name>
</gene>
<dbReference type="EMBL" id="JASPKY010000095">
    <property type="protein sequence ID" value="KAK9737772.1"/>
    <property type="molecule type" value="Genomic_DNA"/>
</dbReference>
<keyword evidence="9" id="KW-1185">Reference proteome</keyword>
<keyword evidence="3" id="KW-0560">Oxidoreductase</keyword>
<dbReference type="FunFam" id="3.20.20.100:FF:000002">
    <property type="entry name" value="2,5-diketo-D-gluconic acid reductase A"/>
    <property type="match status" value="1"/>
</dbReference>
<dbReference type="Gene3D" id="3.20.20.100">
    <property type="entry name" value="NADP-dependent oxidoreductase domain"/>
    <property type="match status" value="1"/>
</dbReference>
<evidence type="ECO:0000313" key="9">
    <source>
        <dbReference type="Proteomes" id="UP001458880"/>
    </source>
</evidence>
<dbReference type="InterPro" id="IPR036812">
    <property type="entry name" value="NAD(P)_OxRdtase_dom_sf"/>
</dbReference>
<evidence type="ECO:0000256" key="5">
    <source>
        <dbReference type="PIRSR" id="PIRSR000097-2"/>
    </source>
</evidence>
<reference evidence="8 9" key="1">
    <citation type="journal article" date="2024" name="BMC Genomics">
        <title>De novo assembly and annotation of Popillia japonica's genome with initial clues to its potential as an invasive pest.</title>
        <authorList>
            <person name="Cucini C."/>
            <person name="Boschi S."/>
            <person name="Funari R."/>
            <person name="Cardaioli E."/>
            <person name="Iannotti N."/>
            <person name="Marturano G."/>
            <person name="Paoli F."/>
            <person name="Bruttini M."/>
            <person name="Carapelli A."/>
            <person name="Frati F."/>
            <person name="Nardi F."/>
        </authorList>
    </citation>
    <scope>NUCLEOTIDE SEQUENCE [LARGE SCALE GENOMIC DNA]</scope>
    <source>
        <strain evidence="8">DMR45628</strain>
    </source>
</reference>
<evidence type="ECO:0000256" key="2">
    <source>
        <dbReference type="ARBA" id="ARBA00022857"/>
    </source>
</evidence>
<evidence type="ECO:0000256" key="4">
    <source>
        <dbReference type="PIRSR" id="PIRSR000097-1"/>
    </source>
</evidence>